<accession>A0A5R9G422</accession>
<comment type="caution">
    <text evidence="1">The sequence shown here is derived from an EMBL/GenBank/DDBJ whole genome shotgun (WGS) entry which is preliminary data.</text>
</comment>
<dbReference type="OrthoDB" id="2613420at2"/>
<sequence>MDHRVAEIADWFMAQIGAPIVIRKEEQGDVDQVSMTVQKVSFLTGSPDRDDYVEENRLVLLGDGKIATEGDGGAAELPRHSYEIPLGPSFRSAIDERELQVSTDRAFYRVVPQGPPQ</sequence>
<dbReference type="EMBL" id="VCIW01000014">
    <property type="protein sequence ID" value="TLS50511.1"/>
    <property type="molecule type" value="Genomic_DNA"/>
</dbReference>
<dbReference type="RefSeq" id="WP_138195878.1">
    <property type="nucleotide sequence ID" value="NZ_VCIW01000014.1"/>
</dbReference>
<dbReference type="InterPro" id="IPR058926">
    <property type="entry name" value="YmzB-like"/>
</dbReference>
<dbReference type="AlphaFoldDB" id="A0A5R9G422"/>
<name>A0A5R9G422_9BACL</name>
<evidence type="ECO:0000313" key="2">
    <source>
        <dbReference type="Proteomes" id="UP000309676"/>
    </source>
</evidence>
<evidence type="ECO:0000313" key="1">
    <source>
        <dbReference type="EMBL" id="TLS50511.1"/>
    </source>
</evidence>
<organism evidence="1 2">
    <name type="scientific">Paenibacillus antri</name>
    <dbReference type="NCBI Taxonomy" id="2582848"/>
    <lineage>
        <taxon>Bacteria</taxon>
        <taxon>Bacillati</taxon>
        <taxon>Bacillota</taxon>
        <taxon>Bacilli</taxon>
        <taxon>Bacillales</taxon>
        <taxon>Paenibacillaceae</taxon>
        <taxon>Paenibacillus</taxon>
    </lineage>
</organism>
<reference evidence="1 2" key="1">
    <citation type="submission" date="2019-05" db="EMBL/GenBank/DDBJ databases">
        <authorList>
            <person name="Narsing Rao M.P."/>
            <person name="Li W.J."/>
        </authorList>
    </citation>
    <scope>NUCLEOTIDE SEQUENCE [LARGE SCALE GENOMIC DNA]</scope>
    <source>
        <strain evidence="1 2">SYSU_K30003</strain>
    </source>
</reference>
<dbReference type="Proteomes" id="UP000309676">
    <property type="component" value="Unassembled WGS sequence"/>
</dbReference>
<keyword evidence="2" id="KW-1185">Reference proteome</keyword>
<dbReference type="Pfam" id="PF25846">
    <property type="entry name" value="YmzB"/>
    <property type="match status" value="1"/>
</dbReference>
<gene>
    <name evidence="1" type="ORF">FE782_19290</name>
</gene>
<protein>
    <submittedName>
        <fullName evidence="1">Uncharacterized protein</fullName>
    </submittedName>
</protein>
<proteinExistence type="predicted"/>